<protein>
    <submittedName>
        <fullName evidence="1">Uncharacterized protein</fullName>
    </submittedName>
</protein>
<sequence length="121" mass="13847">MTANEIVITEPSDRVSAAPLFDWGIDGLVIWMEELDGFGSLMAYINEALAQIAFAIELQTGWDHRTDSDTYHPLYGYRILLRDATGLWYAIRMDEAGKFADFVPLEEFDYETAYDKALWLP</sequence>
<accession>A0A3P1BT70</accession>
<name>A0A3P1BT70_9BACT</name>
<evidence type="ECO:0000313" key="2">
    <source>
        <dbReference type="Proteomes" id="UP000271925"/>
    </source>
</evidence>
<dbReference type="OrthoDB" id="961453at2"/>
<dbReference type="AlphaFoldDB" id="A0A3P1BT70"/>
<organism evidence="1 2">
    <name type="scientific">Larkinella rosea</name>
    <dbReference type="NCBI Taxonomy" id="2025312"/>
    <lineage>
        <taxon>Bacteria</taxon>
        <taxon>Pseudomonadati</taxon>
        <taxon>Bacteroidota</taxon>
        <taxon>Cytophagia</taxon>
        <taxon>Cytophagales</taxon>
        <taxon>Spirosomataceae</taxon>
        <taxon>Larkinella</taxon>
    </lineage>
</organism>
<evidence type="ECO:0000313" key="1">
    <source>
        <dbReference type="EMBL" id="RRB04212.1"/>
    </source>
</evidence>
<gene>
    <name evidence="1" type="ORF">EHT25_11875</name>
</gene>
<proteinExistence type="predicted"/>
<comment type="caution">
    <text evidence="1">The sequence shown here is derived from an EMBL/GenBank/DDBJ whole genome shotgun (WGS) entry which is preliminary data.</text>
</comment>
<dbReference type="Proteomes" id="UP000271925">
    <property type="component" value="Unassembled WGS sequence"/>
</dbReference>
<dbReference type="EMBL" id="RQJO01000008">
    <property type="protein sequence ID" value="RRB04212.1"/>
    <property type="molecule type" value="Genomic_DNA"/>
</dbReference>
<dbReference type="RefSeq" id="WP_124874713.1">
    <property type="nucleotide sequence ID" value="NZ_RQJO01000008.1"/>
</dbReference>
<reference evidence="1 2" key="1">
    <citation type="submission" date="2018-11" db="EMBL/GenBank/DDBJ databases">
        <authorList>
            <person name="Zhou Z."/>
            <person name="Wang G."/>
        </authorList>
    </citation>
    <scope>NUCLEOTIDE SEQUENCE [LARGE SCALE GENOMIC DNA]</scope>
    <source>
        <strain evidence="1 2">KCTC52004</strain>
    </source>
</reference>
<keyword evidence="2" id="KW-1185">Reference proteome</keyword>